<proteinExistence type="predicted"/>
<gene>
    <name evidence="1" type="ORF">K402DRAFT_27229</name>
</gene>
<evidence type="ECO:0000313" key="1">
    <source>
        <dbReference type="EMBL" id="KAF1988595.1"/>
    </source>
</evidence>
<accession>A0A6G1H611</accession>
<protein>
    <submittedName>
        <fullName evidence="1">Uncharacterized protein</fullName>
    </submittedName>
</protein>
<evidence type="ECO:0000313" key="2">
    <source>
        <dbReference type="Proteomes" id="UP000800041"/>
    </source>
</evidence>
<sequence length="224" mass="24666">MFILEADGTPNLMVAFDTSNNEIAVLFAPPGGLHCLASVDPHGELDAILELESNPEMSRDVLEYHCRHGSGHNSSSRWQSNLRSPLGTASMRVVRSVEEGTCRVHLRGFARTMAHGSSSGSKSGSGVRGVAILFSGKSSRVSNVLLQHPPSAGSRQVVYPLLMMGIFFYLSSLQGYFRRMGILREHLRCFLIPRPHLAVLIEHVSCYNTESHSNIYSTEVLERV</sequence>
<reference evidence="1" key="1">
    <citation type="journal article" date="2020" name="Stud. Mycol.">
        <title>101 Dothideomycetes genomes: a test case for predicting lifestyles and emergence of pathogens.</title>
        <authorList>
            <person name="Haridas S."/>
            <person name="Albert R."/>
            <person name="Binder M."/>
            <person name="Bloem J."/>
            <person name="Labutti K."/>
            <person name="Salamov A."/>
            <person name="Andreopoulos B."/>
            <person name="Baker S."/>
            <person name="Barry K."/>
            <person name="Bills G."/>
            <person name="Bluhm B."/>
            <person name="Cannon C."/>
            <person name="Castanera R."/>
            <person name="Culley D."/>
            <person name="Daum C."/>
            <person name="Ezra D."/>
            <person name="Gonzalez J."/>
            <person name="Henrissat B."/>
            <person name="Kuo A."/>
            <person name="Liang C."/>
            <person name="Lipzen A."/>
            <person name="Lutzoni F."/>
            <person name="Magnuson J."/>
            <person name="Mondo S."/>
            <person name="Nolan M."/>
            <person name="Ohm R."/>
            <person name="Pangilinan J."/>
            <person name="Park H.-J."/>
            <person name="Ramirez L."/>
            <person name="Alfaro M."/>
            <person name="Sun H."/>
            <person name="Tritt A."/>
            <person name="Yoshinaga Y."/>
            <person name="Zwiers L.-H."/>
            <person name="Turgeon B."/>
            <person name="Goodwin S."/>
            <person name="Spatafora J."/>
            <person name="Crous P."/>
            <person name="Grigoriev I."/>
        </authorList>
    </citation>
    <scope>NUCLEOTIDE SEQUENCE</scope>
    <source>
        <strain evidence="1">CBS 113979</strain>
    </source>
</reference>
<dbReference type="Proteomes" id="UP000800041">
    <property type="component" value="Unassembled WGS sequence"/>
</dbReference>
<dbReference type="AlphaFoldDB" id="A0A6G1H611"/>
<name>A0A6G1H611_9PEZI</name>
<organism evidence="1 2">
    <name type="scientific">Aulographum hederae CBS 113979</name>
    <dbReference type="NCBI Taxonomy" id="1176131"/>
    <lineage>
        <taxon>Eukaryota</taxon>
        <taxon>Fungi</taxon>
        <taxon>Dikarya</taxon>
        <taxon>Ascomycota</taxon>
        <taxon>Pezizomycotina</taxon>
        <taxon>Dothideomycetes</taxon>
        <taxon>Pleosporomycetidae</taxon>
        <taxon>Aulographales</taxon>
        <taxon>Aulographaceae</taxon>
    </lineage>
</organism>
<keyword evidence="2" id="KW-1185">Reference proteome</keyword>
<dbReference type="EMBL" id="ML977148">
    <property type="protein sequence ID" value="KAF1988595.1"/>
    <property type="molecule type" value="Genomic_DNA"/>
</dbReference>